<keyword evidence="1" id="KW-0489">Methyltransferase</keyword>
<dbReference type="GO" id="GO:0008168">
    <property type="term" value="F:methyltransferase activity"/>
    <property type="evidence" value="ECO:0007669"/>
    <property type="project" value="UniProtKB-KW"/>
</dbReference>
<name>A0A5C4TI22_9BACL</name>
<evidence type="ECO:0000313" key="1">
    <source>
        <dbReference type="EMBL" id="TNJ68237.1"/>
    </source>
</evidence>
<sequence length="93" mass="10276">MITSTFLHDVAVYVDGHIDKVVLNGSYEITDFQVKQVTDSTLALNYMVRVADVSLITLIELKDSSNNVKTTNAVNVPIASDTMMLQTIEVKEV</sequence>
<comment type="caution">
    <text evidence="1">The sequence shown here is derived from an EMBL/GenBank/DDBJ whole genome shotgun (WGS) entry which is preliminary data.</text>
</comment>
<accession>A0A5C4TI22</accession>
<reference evidence="1 2" key="1">
    <citation type="submission" date="2019-05" db="EMBL/GenBank/DDBJ databases">
        <title>We sequenced the genome of Paenibacillus hemerocallicola KCTC 33185 for further insight into its adaptation and study the phylogeny of Paenibacillus.</title>
        <authorList>
            <person name="Narsing Rao M.P."/>
        </authorList>
    </citation>
    <scope>NUCLEOTIDE SEQUENCE [LARGE SCALE GENOMIC DNA]</scope>
    <source>
        <strain evidence="1 2">KCTC 33185</strain>
    </source>
</reference>
<keyword evidence="1" id="KW-0808">Transferase</keyword>
<dbReference type="EMBL" id="VDCQ01000001">
    <property type="protein sequence ID" value="TNJ68237.1"/>
    <property type="molecule type" value="Genomic_DNA"/>
</dbReference>
<gene>
    <name evidence="1" type="ORF">FE784_00825</name>
</gene>
<dbReference type="Proteomes" id="UP000307943">
    <property type="component" value="Unassembled WGS sequence"/>
</dbReference>
<dbReference type="AlphaFoldDB" id="A0A5C4TI22"/>
<evidence type="ECO:0000313" key="2">
    <source>
        <dbReference type="Proteomes" id="UP000307943"/>
    </source>
</evidence>
<proteinExistence type="predicted"/>
<dbReference type="RefSeq" id="WP_139600214.1">
    <property type="nucleotide sequence ID" value="NZ_VDCQ01000001.1"/>
</dbReference>
<keyword evidence="2" id="KW-1185">Reference proteome</keyword>
<organism evidence="1 2">
    <name type="scientific">Paenibacillus hemerocallicola</name>
    <dbReference type="NCBI Taxonomy" id="1172614"/>
    <lineage>
        <taxon>Bacteria</taxon>
        <taxon>Bacillati</taxon>
        <taxon>Bacillota</taxon>
        <taxon>Bacilli</taxon>
        <taxon>Bacillales</taxon>
        <taxon>Paenibacillaceae</taxon>
        <taxon>Paenibacillus</taxon>
    </lineage>
</organism>
<protein>
    <submittedName>
        <fullName evidence="1">Ketopantoate hydroxymethyltransferase</fullName>
    </submittedName>
</protein>
<dbReference type="OrthoDB" id="2086672at2"/>
<dbReference type="GO" id="GO:0032259">
    <property type="term" value="P:methylation"/>
    <property type="evidence" value="ECO:0007669"/>
    <property type="project" value="UniProtKB-KW"/>
</dbReference>